<evidence type="ECO:0000313" key="11">
    <source>
        <dbReference type="Proteomes" id="UP000570361"/>
    </source>
</evidence>
<dbReference type="InterPro" id="IPR005771">
    <property type="entry name" value="GalU_uridylyltTrfase_bac/arc"/>
</dbReference>
<dbReference type="SUPFAM" id="SSF53448">
    <property type="entry name" value="Nucleotide-diphospho-sugar transferases"/>
    <property type="match status" value="1"/>
</dbReference>
<feature type="domain" description="Nucleotidyl transferase" evidence="9">
    <location>
        <begin position="6"/>
        <end position="261"/>
    </location>
</feature>
<comment type="caution">
    <text evidence="10">The sequence shown here is derived from an EMBL/GenBank/DDBJ whole genome shotgun (WGS) entry which is preliminary data.</text>
</comment>
<dbReference type="AlphaFoldDB" id="A0A7W5ATY7"/>
<dbReference type="FunFam" id="3.90.550.10:FF:000045">
    <property type="entry name" value="UTP--glucose-1-phosphate uridylyltransferase"/>
    <property type="match status" value="1"/>
</dbReference>
<dbReference type="EMBL" id="JACHXK010000001">
    <property type="protein sequence ID" value="MBB3108572.1"/>
    <property type="molecule type" value="Genomic_DNA"/>
</dbReference>
<accession>A0A7W5ATY7</accession>
<dbReference type="NCBIfam" id="TIGR01099">
    <property type="entry name" value="galU"/>
    <property type="match status" value="1"/>
</dbReference>
<evidence type="ECO:0000256" key="7">
    <source>
        <dbReference type="ARBA" id="ARBA00048128"/>
    </source>
</evidence>
<keyword evidence="6 8" id="KW-0548">Nucleotidyltransferase</keyword>
<dbReference type="PANTHER" id="PTHR43197:SF1">
    <property type="entry name" value="UTP--GLUCOSE-1-PHOSPHATE URIDYLYLTRANSFERASE"/>
    <property type="match status" value="1"/>
</dbReference>
<comment type="pathway">
    <text evidence="1">Glycolipid metabolism; diglucosyl-diacylglycerol biosynthesis.</text>
</comment>
<sequence length="298" mass="33279">MKKVRKAIIPAAGLGTRFLPATKAMPKEMLPIVDKPTIQYIVEEAIASGIEDIIIVTGKGKRAIEDHFDIAFELEQNLIEKGKYGLLKEVQKSSSVDIHYIRQKEAKGLGHAVWCARNFIGDEPFAVLLGDDIVESDTPCTKQLIEQYEQTEQSVIGVQTVSYEQTDRYGIVDPIDSSGKLYKVNRFVEKPKFGTAPSNLAIMGRYILTPEIFEFLEKQEKGAGGEIQLTDAIQRLNETQGVNAYDFEGTRYDVGEKLGFITTTIDFALKNSELREPLIAALGQIMEREQANKVTLDM</sequence>
<dbReference type="InterPro" id="IPR005835">
    <property type="entry name" value="NTP_transferase_dom"/>
</dbReference>
<evidence type="ECO:0000256" key="2">
    <source>
        <dbReference type="ARBA" id="ARBA00005189"/>
    </source>
</evidence>
<evidence type="ECO:0000256" key="4">
    <source>
        <dbReference type="ARBA" id="ARBA00012415"/>
    </source>
</evidence>
<keyword evidence="11" id="KW-1185">Reference proteome</keyword>
<comment type="catalytic activity">
    <reaction evidence="7 8">
        <text>alpha-D-glucose 1-phosphate + UTP + H(+) = UDP-alpha-D-glucose + diphosphate</text>
        <dbReference type="Rhea" id="RHEA:19889"/>
        <dbReference type="ChEBI" id="CHEBI:15378"/>
        <dbReference type="ChEBI" id="CHEBI:33019"/>
        <dbReference type="ChEBI" id="CHEBI:46398"/>
        <dbReference type="ChEBI" id="CHEBI:58601"/>
        <dbReference type="ChEBI" id="CHEBI:58885"/>
        <dbReference type="EC" id="2.7.7.9"/>
    </reaction>
</comment>
<organism evidence="10 11">
    <name type="scientific">Paenibacillus phyllosphaerae</name>
    <dbReference type="NCBI Taxonomy" id="274593"/>
    <lineage>
        <taxon>Bacteria</taxon>
        <taxon>Bacillati</taxon>
        <taxon>Bacillota</taxon>
        <taxon>Bacilli</taxon>
        <taxon>Bacillales</taxon>
        <taxon>Paenibacillaceae</taxon>
        <taxon>Paenibacillus</taxon>
    </lineage>
</organism>
<gene>
    <name evidence="10" type="ORF">FHS18_000600</name>
</gene>
<dbReference type="EC" id="2.7.7.9" evidence="4 8"/>
<dbReference type="PANTHER" id="PTHR43197">
    <property type="entry name" value="UTP--GLUCOSE-1-PHOSPHATE URIDYLYLTRANSFERASE"/>
    <property type="match status" value="1"/>
</dbReference>
<proteinExistence type="inferred from homology"/>
<dbReference type="Proteomes" id="UP000570361">
    <property type="component" value="Unassembled WGS sequence"/>
</dbReference>
<dbReference type="GO" id="GO:0003983">
    <property type="term" value="F:UTP:glucose-1-phosphate uridylyltransferase activity"/>
    <property type="evidence" value="ECO:0007669"/>
    <property type="project" value="UniProtKB-EC"/>
</dbReference>
<evidence type="ECO:0000256" key="5">
    <source>
        <dbReference type="ARBA" id="ARBA00022679"/>
    </source>
</evidence>
<dbReference type="GO" id="GO:0006011">
    <property type="term" value="P:UDP-alpha-D-glucose metabolic process"/>
    <property type="evidence" value="ECO:0007669"/>
    <property type="project" value="InterPro"/>
</dbReference>
<evidence type="ECO:0000256" key="6">
    <source>
        <dbReference type="ARBA" id="ARBA00022695"/>
    </source>
</evidence>
<dbReference type="Gene3D" id="3.90.550.10">
    <property type="entry name" value="Spore Coat Polysaccharide Biosynthesis Protein SpsA, Chain A"/>
    <property type="match status" value="1"/>
</dbReference>
<evidence type="ECO:0000256" key="3">
    <source>
        <dbReference type="ARBA" id="ARBA00006890"/>
    </source>
</evidence>
<reference evidence="10 11" key="1">
    <citation type="submission" date="2020-08" db="EMBL/GenBank/DDBJ databases">
        <title>Genomic Encyclopedia of Type Strains, Phase III (KMG-III): the genomes of soil and plant-associated and newly described type strains.</title>
        <authorList>
            <person name="Whitman W."/>
        </authorList>
    </citation>
    <scope>NUCLEOTIDE SEQUENCE [LARGE SCALE GENOMIC DNA]</scope>
    <source>
        <strain evidence="10 11">CECT 5862</strain>
    </source>
</reference>
<comment type="similarity">
    <text evidence="3 8">Belongs to the UDPGP type 2 family.</text>
</comment>
<dbReference type="RefSeq" id="WP_183596784.1">
    <property type="nucleotide sequence ID" value="NZ_JACHXK010000001.1"/>
</dbReference>
<dbReference type="Pfam" id="PF00483">
    <property type="entry name" value="NTP_transferase"/>
    <property type="match status" value="1"/>
</dbReference>
<dbReference type="CDD" id="cd02541">
    <property type="entry name" value="UGPase_prokaryotic"/>
    <property type="match status" value="1"/>
</dbReference>
<evidence type="ECO:0000256" key="8">
    <source>
        <dbReference type="RuleBase" id="RU361259"/>
    </source>
</evidence>
<comment type="pathway">
    <text evidence="2">Lipid metabolism.</text>
</comment>
<dbReference type="InterPro" id="IPR029044">
    <property type="entry name" value="Nucleotide-diphossugar_trans"/>
</dbReference>
<keyword evidence="5 8" id="KW-0808">Transferase</keyword>
<evidence type="ECO:0000256" key="1">
    <source>
        <dbReference type="ARBA" id="ARBA00005164"/>
    </source>
</evidence>
<evidence type="ECO:0000259" key="9">
    <source>
        <dbReference type="Pfam" id="PF00483"/>
    </source>
</evidence>
<name>A0A7W5ATY7_9BACL</name>
<evidence type="ECO:0000313" key="10">
    <source>
        <dbReference type="EMBL" id="MBB3108572.1"/>
    </source>
</evidence>
<protein>
    <recommendedName>
        <fullName evidence="4 8">UTP--glucose-1-phosphate uridylyltransferase</fullName>
        <ecNumber evidence="4 8">2.7.7.9</ecNumber>
    </recommendedName>
    <alternativeName>
        <fullName evidence="8">UDP-glucose pyrophosphorylase</fullName>
    </alternativeName>
</protein>